<dbReference type="Gene3D" id="3.20.20.140">
    <property type="entry name" value="Metal-dependent hydrolases"/>
    <property type="match status" value="1"/>
</dbReference>
<dbReference type="InterPro" id="IPR032466">
    <property type="entry name" value="Metal_Hydrolase"/>
</dbReference>
<dbReference type="InterPro" id="IPR008257">
    <property type="entry name" value="Pept_M19"/>
</dbReference>
<dbReference type="Proteomes" id="UP000037210">
    <property type="component" value="Unassembled WGS sequence"/>
</dbReference>
<dbReference type="AlphaFoldDB" id="A0A0M0BMT7"/>
<protein>
    <recommendedName>
        <fullName evidence="3">Diguanylate cyclase</fullName>
    </recommendedName>
</protein>
<accession>A0A0M0BMT7</accession>
<evidence type="ECO:0000313" key="2">
    <source>
        <dbReference type="Proteomes" id="UP000037210"/>
    </source>
</evidence>
<reference evidence="1 2" key="1">
    <citation type="submission" date="2015-06" db="EMBL/GenBank/DDBJ databases">
        <title>New insights into the roles of widespread benthic archaea in carbon and nitrogen cycling.</title>
        <authorList>
            <person name="Lazar C.S."/>
            <person name="Baker B.J."/>
            <person name="Seitz K.W."/>
            <person name="Hyde A.S."/>
            <person name="Dick G.J."/>
            <person name="Hinrichs K.-U."/>
            <person name="Teske A.P."/>
        </authorList>
    </citation>
    <scope>NUCLEOTIDE SEQUENCE [LARGE SCALE GENOMIC DNA]</scope>
    <source>
        <strain evidence="1">DG-45</strain>
    </source>
</reference>
<proteinExistence type="predicted"/>
<dbReference type="PANTHER" id="PTHR10443:SF12">
    <property type="entry name" value="DIPEPTIDASE"/>
    <property type="match status" value="1"/>
</dbReference>
<sequence>MGRNKAYGGYRAFQYLEPGFDYREYRLSKAVGRVPPYIVPLSKAEEERFEGIVEKSILIDLHEHPVLWPEDMSQAMEFQHLGRDFLAYEALSASGLDCVFDNLMDGTAYITSYMGWKWTDVVHDIGIRLSDIHHQEMVVPCLRVRDIRDAHESGKVALVLCLESATPIENEIDRVDVLYGLGVRSMGVCYSESNMLGGGMGETDPSAGLTDFGYDVVKRMNKLGMLVDVGHANDETAIEAVEASGKPVYNSHSGPASIARGHVHGDEVLQAMAEKGGLLGVGGAGRGLSTEKNPLGSIESYMECVEHCIGLMGIDHVGCGPDTLYGDHQGLYEHWFRRPLGHYERPGGRMRARWPLPEGVEDPGYVRGLENPNEFVNIARWMIGHGYSDAEISKIIGLNALRLLERVW</sequence>
<gene>
    <name evidence="1" type="ORF">AC482_05990</name>
</gene>
<dbReference type="GO" id="GO:0006508">
    <property type="term" value="P:proteolysis"/>
    <property type="evidence" value="ECO:0007669"/>
    <property type="project" value="InterPro"/>
</dbReference>
<dbReference type="Pfam" id="PF01244">
    <property type="entry name" value="Peptidase_M19"/>
    <property type="match status" value="1"/>
</dbReference>
<dbReference type="GO" id="GO:0070573">
    <property type="term" value="F:metallodipeptidase activity"/>
    <property type="evidence" value="ECO:0007669"/>
    <property type="project" value="InterPro"/>
</dbReference>
<evidence type="ECO:0008006" key="3">
    <source>
        <dbReference type="Google" id="ProtNLM"/>
    </source>
</evidence>
<evidence type="ECO:0000313" key="1">
    <source>
        <dbReference type="EMBL" id="KON29650.1"/>
    </source>
</evidence>
<name>A0A0M0BMT7_9ARCH</name>
<dbReference type="PROSITE" id="PS51365">
    <property type="entry name" value="RENAL_DIPEPTIDASE_2"/>
    <property type="match status" value="1"/>
</dbReference>
<dbReference type="PANTHER" id="PTHR10443">
    <property type="entry name" value="MICROSOMAL DIPEPTIDASE"/>
    <property type="match status" value="1"/>
</dbReference>
<dbReference type="SUPFAM" id="SSF51556">
    <property type="entry name" value="Metallo-dependent hydrolases"/>
    <property type="match status" value="1"/>
</dbReference>
<comment type="caution">
    <text evidence="1">The sequence shown here is derived from an EMBL/GenBank/DDBJ whole genome shotgun (WGS) entry which is preliminary data.</text>
</comment>
<organism evidence="1 2">
    <name type="scientific">miscellaneous Crenarchaeota group-15 archaeon DG-45</name>
    <dbReference type="NCBI Taxonomy" id="1685127"/>
    <lineage>
        <taxon>Archaea</taxon>
        <taxon>Candidatus Bathyarchaeota</taxon>
        <taxon>MCG-15</taxon>
    </lineage>
</organism>
<dbReference type="EMBL" id="LFWZ01000057">
    <property type="protein sequence ID" value="KON29650.1"/>
    <property type="molecule type" value="Genomic_DNA"/>
</dbReference>